<comment type="caution">
    <text evidence="1">The sequence shown here is derived from an EMBL/GenBank/DDBJ whole genome shotgun (WGS) entry which is preliminary data.</text>
</comment>
<accession>A0A5B7HH19</accession>
<organism evidence="1 2">
    <name type="scientific">Portunus trituberculatus</name>
    <name type="common">Swimming crab</name>
    <name type="synonym">Neptunus trituberculatus</name>
    <dbReference type="NCBI Taxonomy" id="210409"/>
    <lineage>
        <taxon>Eukaryota</taxon>
        <taxon>Metazoa</taxon>
        <taxon>Ecdysozoa</taxon>
        <taxon>Arthropoda</taxon>
        <taxon>Crustacea</taxon>
        <taxon>Multicrustacea</taxon>
        <taxon>Malacostraca</taxon>
        <taxon>Eumalacostraca</taxon>
        <taxon>Eucarida</taxon>
        <taxon>Decapoda</taxon>
        <taxon>Pleocyemata</taxon>
        <taxon>Brachyura</taxon>
        <taxon>Eubrachyura</taxon>
        <taxon>Portunoidea</taxon>
        <taxon>Portunidae</taxon>
        <taxon>Portuninae</taxon>
        <taxon>Portunus</taxon>
    </lineage>
</organism>
<dbReference type="AlphaFoldDB" id="A0A5B7HH19"/>
<gene>
    <name evidence="1" type="ORF">E2C01_063443</name>
</gene>
<evidence type="ECO:0000313" key="1">
    <source>
        <dbReference type="EMBL" id="MPC69226.1"/>
    </source>
</evidence>
<proteinExistence type="predicted"/>
<evidence type="ECO:0000313" key="2">
    <source>
        <dbReference type="Proteomes" id="UP000324222"/>
    </source>
</evidence>
<sequence>MRALLTWWRSTLILEYITVGEISQRGRK</sequence>
<dbReference type="EMBL" id="VSRR010029068">
    <property type="protein sequence ID" value="MPC69226.1"/>
    <property type="molecule type" value="Genomic_DNA"/>
</dbReference>
<dbReference type="Proteomes" id="UP000324222">
    <property type="component" value="Unassembled WGS sequence"/>
</dbReference>
<name>A0A5B7HH19_PORTR</name>
<keyword evidence="2" id="KW-1185">Reference proteome</keyword>
<reference evidence="1 2" key="1">
    <citation type="submission" date="2019-05" db="EMBL/GenBank/DDBJ databases">
        <title>Another draft genome of Portunus trituberculatus and its Hox gene families provides insights of decapod evolution.</title>
        <authorList>
            <person name="Jeong J.-H."/>
            <person name="Song I."/>
            <person name="Kim S."/>
            <person name="Choi T."/>
            <person name="Kim D."/>
            <person name="Ryu S."/>
            <person name="Kim W."/>
        </authorList>
    </citation>
    <scope>NUCLEOTIDE SEQUENCE [LARGE SCALE GENOMIC DNA]</scope>
    <source>
        <tissue evidence="1">Muscle</tissue>
    </source>
</reference>
<protein>
    <submittedName>
        <fullName evidence="1">Uncharacterized protein</fullName>
    </submittedName>
</protein>